<dbReference type="eggNOG" id="COG0686">
    <property type="taxonomic scope" value="Bacteria"/>
</dbReference>
<dbReference type="InterPro" id="IPR007886">
    <property type="entry name" value="AlaDH/PNT_N"/>
</dbReference>
<dbReference type="EMBL" id="JPRO01000006">
    <property type="protein sequence ID" value="KFF07632.1"/>
    <property type="molecule type" value="Genomic_DNA"/>
</dbReference>
<name>A0A085ZT68_9FLAO</name>
<dbReference type="SMART" id="SM01002">
    <property type="entry name" value="AlaDh_PNT_C"/>
    <property type="match status" value="1"/>
</dbReference>
<dbReference type="AlphaFoldDB" id="A0A085ZT68"/>
<dbReference type="GO" id="GO:0042853">
    <property type="term" value="P:L-alanine catabolic process"/>
    <property type="evidence" value="ECO:0007669"/>
    <property type="project" value="InterPro"/>
</dbReference>
<dbReference type="SMART" id="SM01003">
    <property type="entry name" value="AlaDh_PNT_N"/>
    <property type="match status" value="1"/>
</dbReference>
<dbReference type="Pfam" id="PF01262">
    <property type="entry name" value="AlaDh_PNT_C"/>
    <property type="match status" value="1"/>
</dbReference>
<accession>A0A085ZT68</accession>
<dbReference type="InterPro" id="IPR008141">
    <property type="entry name" value="Ala_DH"/>
</dbReference>
<dbReference type="OrthoDB" id="9804592at2"/>
<dbReference type="SUPFAM" id="SSF52283">
    <property type="entry name" value="Formate/glycerate dehydrogenase catalytic domain-like"/>
    <property type="match status" value="1"/>
</dbReference>
<evidence type="ECO:0000256" key="4">
    <source>
        <dbReference type="ARBA" id="ARBA00023027"/>
    </source>
</evidence>
<dbReference type="RefSeq" id="WP_034703996.1">
    <property type="nucleotide sequence ID" value="NZ_JPRO01000006.1"/>
</dbReference>
<organism evidence="7 8">
    <name type="scientific">Chryseobacterium luteum</name>
    <dbReference type="NCBI Taxonomy" id="421531"/>
    <lineage>
        <taxon>Bacteria</taxon>
        <taxon>Pseudomonadati</taxon>
        <taxon>Bacteroidota</taxon>
        <taxon>Flavobacteriia</taxon>
        <taxon>Flavobacteriales</taxon>
        <taxon>Weeksellaceae</taxon>
        <taxon>Chryseobacterium group</taxon>
        <taxon>Chryseobacterium</taxon>
    </lineage>
</organism>
<feature type="domain" description="Alanine dehydrogenase/pyridine nucleotide transhydrogenase N-terminal" evidence="6">
    <location>
        <begin position="34"/>
        <end position="167"/>
    </location>
</feature>
<protein>
    <recommendedName>
        <fullName evidence="2">alanine dehydrogenase</fullName>
        <ecNumber evidence="2">1.4.1.1</ecNumber>
    </recommendedName>
</protein>
<dbReference type="Pfam" id="PF05222">
    <property type="entry name" value="AlaDh_PNT_N"/>
    <property type="match status" value="1"/>
</dbReference>
<dbReference type="CDD" id="cd05305">
    <property type="entry name" value="L-AlaDH"/>
    <property type="match status" value="1"/>
</dbReference>
<evidence type="ECO:0000256" key="1">
    <source>
        <dbReference type="ARBA" id="ARBA00005689"/>
    </source>
</evidence>
<dbReference type="STRING" id="421531.IX38_09445"/>
<dbReference type="InterPro" id="IPR008143">
    <property type="entry name" value="Ala_DH/PNT_CS2"/>
</dbReference>
<evidence type="ECO:0000313" key="7">
    <source>
        <dbReference type="EMBL" id="KFF07632.1"/>
    </source>
</evidence>
<comment type="caution">
    <text evidence="7">The sequence shown here is derived from an EMBL/GenBank/DDBJ whole genome shotgun (WGS) entry which is preliminary data.</text>
</comment>
<evidence type="ECO:0000256" key="2">
    <source>
        <dbReference type="ARBA" id="ARBA00012897"/>
    </source>
</evidence>
<feature type="domain" description="Alanine dehydrogenase/pyridine nucleotide transhydrogenase NAD(H)-binding" evidence="5">
    <location>
        <begin position="179"/>
        <end position="322"/>
    </location>
</feature>
<dbReference type="InterPro" id="IPR007698">
    <property type="entry name" value="AlaDH/PNT_NAD(H)-bd"/>
</dbReference>
<dbReference type="PANTHER" id="PTHR42795:SF1">
    <property type="entry name" value="ALANINE DEHYDROGENASE"/>
    <property type="match status" value="1"/>
</dbReference>
<sequence length="397" mass="44294">MSTTNIFTPFTEEELMPKEEKLEVIKKGKQFSIGIPKETCLNERRTCITPDAVQVLVEHGHELIIEAGAGEGSFFTDLQYSESGAKITNDPREAFGQDLILKINPPTEEEIEYMKPNTYLVSALQINLRDKDYFLKLAERKINAIAFEFIVDEYKQLALVRLVGEIAGTVSVLYASELLALSNGLMLGGITGVRPSEVVILGAGIVGEFATKAAIGLGASVRVFDNSLSKLRRLHTLVDSRVPTSIIDPKELSKALRRADVVIGALPRLNMTPIVTEEMVAKMKKGSVIIDITIDNGKVIETSELTTMDNPYIIKHGVIHCGLPNLTSRMPRTTTKAISNFFLSYILNYDEEGGFENMLIRKNEMKQSLYMYKGRHTKKVICDRFGLTYHDINLLIF</sequence>
<dbReference type="Gene3D" id="3.40.50.720">
    <property type="entry name" value="NAD(P)-binding Rossmann-like Domain"/>
    <property type="match status" value="2"/>
</dbReference>
<keyword evidence="8" id="KW-1185">Reference proteome</keyword>
<gene>
    <name evidence="7" type="ORF">IX38_09445</name>
</gene>
<dbReference type="PROSITE" id="PS00837">
    <property type="entry name" value="ALADH_PNT_2"/>
    <property type="match status" value="1"/>
</dbReference>
<evidence type="ECO:0000256" key="3">
    <source>
        <dbReference type="ARBA" id="ARBA00023002"/>
    </source>
</evidence>
<dbReference type="InterPro" id="IPR036291">
    <property type="entry name" value="NAD(P)-bd_dom_sf"/>
</dbReference>
<dbReference type="EC" id="1.4.1.1" evidence="2"/>
<evidence type="ECO:0000259" key="6">
    <source>
        <dbReference type="SMART" id="SM01003"/>
    </source>
</evidence>
<evidence type="ECO:0000313" key="8">
    <source>
        <dbReference type="Proteomes" id="UP000028703"/>
    </source>
</evidence>
<keyword evidence="4" id="KW-0520">NAD</keyword>
<comment type="similarity">
    <text evidence="1">Belongs to the AlaDH/PNT family.</text>
</comment>
<dbReference type="Proteomes" id="UP000028703">
    <property type="component" value="Unassembled WGS sequence"/>
</dbReference>
<dbReference type="GO" id="GO:0000286">
    <property type="term" value="F:alanine dehydrogenase activity"/>
    <property type="evidence" value="ECO:0007669"/>
    <property type="project" value="UniProtKB-EC"/>
</dbReference>
<proteinExistence type="inferred from homology"/>
<evidence type="ECO:0000259" key="5">
    <source>
        <dbReference type="SMART" id="SM01002"/>
    </source>
</evidence>
<dbReference type="SUPFAM" id="SSF51735">
    <property type="entry name" value="NAD(P)-binding Rossmann-fold domains"/>
    <property type="match status" value="1"/>
</dbReference>
<dbReference type="GO" id="GO:0005886">
    <property type="term" value="C:plasma membrane"/>
    <property type="evidence" value="ECO:0007669"/>
    <property type="project" value="TreeGrafter"/>
</dbReference>
<dbReference type="PANTHER" id="PTHR42795">
    <property type="entry name" value="ALANINE DEHYDROGENASE"/>
    <property type="match status" value="1"/>
</dbReference>
<keyword evidence="3" id="KW-0560">Oxidoreductase</keyword>
<reference evidence="7 8" key="1">
    <citation type="submission" date="2014-07" db="EMBL/GenBank/DDBJ databases">
        <title>Genome of Chryseobacterium luteum DSM 18605.</title>
        <authorList>
            <person name="Stropko S.J."/>
            <person name="Pipes S.E."/>
            <person name="Newman J.D."/>
        </authorList>
    </citation>
    <scope>NUCLEOTIDE SEQUENCE [LARGE SCALE GENOMIC DNA]</scope>
    <source>
        <strain evidence="7 8">DSM 18605</strain>
    </source>
</reference>